<reference evidence="4 5" key="1">
    <citation type="submission" date="2024-03" db="EMBL/GenBank/DDBJ databases">
        <title>Flavobacterium soyae.</title>
        <authorList>
            <person name="Zheng W."/>
        </authorList>
    </citation>
    <scope>NUCLEOTIDE SEQUENCE [LARGE SCALE GENOMIC DNA]</scope>
    <source>
        <strain evidence="4 5">55</strain>
    </source>
</reference>
<gene>
    <name evidence="4" type="ORF">AABD74_14930</name>
</gene>
<dbReference type="PROSITE" id="PS01031">
    <property type="entry name" value="SHSP"/>
    <property type="match status" value="1"/>
</dbReference>
<dbReference type="Pfam" id="PF00011">
    <property type="entry name" value="HSP20"/>
    <property type="match status" value="1"/>
</dbReference>
<proteinExistence type="inferred from homology"/>
<comment type="similarity">
    <text evidence="1 2">Belongs to the small heat shock protein (HSP20) family.</text>
</comment>
<name>A0ABZ2UCB9_9FLAO</name>
<dbReference type="CDD" id="cd06464">
    <property type="entry name" value="ACD_sHsps-like"/>
    <property type="match status" value="1"/>
</dbReference>
<protein>
    <submittedName>
        <fullName evidence="4">Hsp20/alpha crystallin family protein</fullName>
    </submittedName>
</protein>
<evidence type="ECO:0000313" key="4">
    <source>
        <dbReference type="EMBL" id="WYZ18456.1"/>
    </source>
</evidence>
<dbReference type="InterPro" id="IPR008978">
    <property type="entry name" value="HSP20-like_chaperone"/>
</dbReference>
<evidence type="ECO:0000313" key="5">
    <source>
        <dbReference type="Proteomes" id="UP001623852"/>
    </source>
</evidence>
<evidence type="ECO:0000256" key="1">
    <source>
        <dbReference type="PROSITE-ProRule" id="PRU00285"/>
    </source>
</evidence>
<sequence>MTTLVTTKKKNSSHPSIFEDFFTDRFLEFPPFFAFTNQKGAFIPHANVIENSADFEIEIAAPGLTSKDFKAEIKNGILQISAEKEEESEEEDKNFRKKEFSFSSFSRSFVLPENIAADKIDAKYKNGVLKLTLPKKKSSPAKPVQQITIS</sequence>
<dbReference type="Proteomes" id="UP001623852">
    <property type="component" value="Chromosome"/>
</dbReference>
<accession>A0ABZ2UCB9</accession>
<dbReference type="RefSeq" id="WP_232678480.1">
    <property type="nucleotide sequence ID" value="NZ_CP150845.1"/>
</dbReference>
<feature type="domain" description="SHSP" evidence="3">
    <location>
        <begin position="37"/>
        <end position="150"/>
    </location>
</feature>
<evidence type="ECO:0000259" key="3">
    <source>
        <dbReference type="PROSITE" id="PS01031"/>
    </source>
</evidence>
<dbReference type="InterPro" id="IPR002068">
    <property type="entry name" value="A-crystallin/Hsp20_dom"/>
</dbReference>
<dbReference type="PANTHER" id="PTHR11527">
    <property type="entry name" value="HEAT-SHOCK PROTEIN 20 FAMILY MEMBER"/>
    <property type="match status" value="1"/>
</dbReference>
<dbReference type="SUPFAM" id="SSF49764">
    <property type="entry name" value="HSP20-like chaperones"/>
    <property type="match status" value="1"/>
</dbReference>
<dbReference type="EMBL" id="CP150845">
    <property type="protein sequence ID" value="WYZ18456.1"/>
    <property type="molecule type" value="Genomic_DNA"/>
</dbReference>
<organism evidence="4 5">
    <name type="scientific">Flavobacterium soyae</name>
    <dbReference type="NCBI Taxonomy" id="2903098"/>
    <lineage>
        <taxon>Bacteria</taxon>
        <taxon>Pseudomonadati</taxon>
        <taxon>Bacteroidota</taxon>
        <taxon>Flavobacteriia</taxon>
        <taxon>Flavobacteriales</taxon>
        <taxon>Flavobacteriaceae</taxon>
        <taxon>Flavobacterium</taxon>
    </lineage>
</organism>
<dbReference type="Gene3D" id="2.60.40.790">
    <property type="match status" value="1"/>
</dbReference>
<dbReference type="InterPro" id="IPR031107">
    <property type="entry name" value="Small_HSP"/>
</dbReference>
<evidence type="ECO:0000256" key="2">
    <source>
        <dbReference type="RuleBase" id="RU003616"/>
    </source>
</evidence>
<keyword evidence="5" id="KW-1185">Reference proteome</keyword>